<evidence type="ECO:0000313" key="4">
    <source>
        <dbReference type="RefSeq" id="XP_032316445.1"/>
    </source>
</evidence>
<keyword evidence="2" id="KW-0812">Transmembrane</keyword>
<evidence type="ECO:0000256" key="2">
    <source>
        <dbReference type="SAM" id="Phobius"/>
    </source>
</evidence>
<dbReference type="RefSeq" id="XP_032316445.1">
    <property type="nucleotide sequence ID" value="XM_032460554.1"/>
</dbReference>
<sequence length="229" mass="25795">MNGKRHPQKVGAEKQGPLDGTPSGGQTRQTDVHYPTTPASAQAEQRRQLGKKEVKALMSQKQKRRPQTSDMYALGANLPRKNKVHTRDSWHTWELLVIMGSVISLLYIWLFSQSFHFHVAHLYAHFGYPSAQHIVGQRYLKGAGVVKDEEMAMHWFRQASQQDHPHASFNLAVGKLKNMTGSMAVGDVEMLLNVAARQGIQEAQELLENVIGTKSKLLPTKRMGSFYKH</sequence>
<dbReference type="KEGG" id="cfr:102517997"/>
<accession>A0A8B8RGP1</accession>
<name>A0A8B8RGP1_CAMFR</name>
<proteinExistence type="predicted"/>
<evidence type="ECO:0000313" key="3">
    <source>
        <dbReference type="Proteomes" id="UP000694856"/>
    </source>
</evidence>
<organism evidence="3 4">
    <name type="scientific">Camelus ferus</name>
    <name type="common">Wild bactrian camel</name>
    <name type="synonym">Camelus bactrianus ferus</name>
    <dbReference type="NCBI Taxonomy" id="419612"/>
    <lineage>
        <taxon>Eukaryota</taxon>
        <taxon>Metazoa</taxon>
        <taxon>Chordata</taxon>
        <taxon>Craniata</taxon>
        <taxon>Vertebrata</taxon>
        <taxon>Euteleostomi</taxon>
        <taxon>Mammalia</taxon>
        <taxon>Eutheria</taxon>
        <taxon>Laurasiatheria</taxon>
        <taxon>Artiodactyla</taxon>
        <taxon>Tylopoda</taxon>
        <taxon>Camelidae</taxon>
        <taxon>Camelus</taxon>
    </lineage>
</organism>
<evidence type="ECO:0000256" key="1">
    <source>
        <dbReference type="SAM" id="MobiDB-lite"/>
    </source>
</evidence>
<dbReference type="Proteomes" id="UP000694856">
    <property type="component" value="Chromosome 2"/>
</dbReference>
<feature type="region of interest" description="Disordered" evidence="1">
    <location>
        <begin position="1"/>
        <end position="50"/>
    </location>
</feature>
<feature type="transmembrane region" description="Helical" evidence="2">
    <location>
        <begin position="90"/>
        <end position="110"/>
    </location>
</feature>
<keyword evidence="2" id="KW-0472">Membrane</keyword>
<gene>
    <name evidence="4" type="primary">LOC102517997</name>
</gene>
<dbReference type="SUPFAM" id="SSF81901">
    <property type="entry name" value="HCP-like"/>
    <property type="match status" value="1"/>
</dbReference>
<dbReference type="Pfam" id="PF08238">
    <property type="entry name" value="Sel1"/>
    <property type="match status" value="1"/>
</dbReference>
<dbReference type="Gene3D" id="1.25.40.10">
    <property type="entry name" value="Tetratricopeptide repeat domain"/>
    <property type="match status" value="1"/>
</dbReference>
<dbReference type="InterPro" id="IPR006597">
    <property type="entry name" value="Sel1-like"/>
</dbReference>
<dbReference type="AlphaFoldDB" id="A0A8B8RGP1"/>
<dbReference type="SMART" id="SM00671">
    <property type="entry name" value="SEL1"/>
    <property type="match status" value="1"/>
</dbReference>
<protein>
    <submittedName>
        <fullName evidence="4">Uncharacterized protein LOC102517997</fullName>
    </submittedName>
</protein>
<keyword evidence="3" id="KW-1185">Reference proteome</keyword>
<dbReference type="GeneID" id="102517997"/>
<reference evidence="4" key="1">
    <citation type="submission" date="2025-08" db="UniProtKB">
        <authorList>
            <consortium name="RefSeq"/>
        </authorList>
    </citation>
    <scope>IDENTIFICATION</scope>
    <source>
        <tissue evidence="4">Ear skin</tissue>
    </source>
</reference>
<keyword evidence="2" id="KW-1133">Transmembrane helix</keyword>
<dbReference type="InterPro" id="IPR011990">
    <property type="entry name" value="TPR-like_helical_dom_sf"/>
</dbReference>